<dbReference type="SUPFAM" id="SSF57783">
    <property type="entry name" value="Zinc beta-ribbon"/>
    <property type="match status" value="1"/>
</dbReference>
<evidence type="ECO:0000313" key="1">
    <source>
        <dbReference type="EMBL" id="WRO06703.1"/>
    </source>
</evidence>
<protein>
    <submittedName>
        <fullName evidence="1">Uncharacterized protein</fullName>
    </submittedName>
</protein>
<dbReference type="RefSeq" id="WP_324664226.1">
    <property type="nucleotide sequence ID" value="NZ_CP141531.1"/>
</dbReference>
<dbReference type="Proteomes" id="UP001327986">
    <property type="component" value="Chromosome"/>
</dbReference>
<accession>A0AB38Z7Y8</accession>
<name>A0AB38Z7Y8_9CHLR</name>
<organism evidence="1 2">
    <name type="scientific">Dehalococcoides mccartyi</name>
    <dbReference type="NCBI Taxonomy" id="61435"/>
    <lineage>
        <taxon>Bacteria</taxon>
        <taxon>Bacillati</taxon>
        <taxon>Chloroflexota</taxon>
        <taxon>Dehalococcoidia</taxon>
        <taxon>Dehalococcoidales</taxon>
        <taxon>Dehalococcoidaceae</taxon>
        <taxon>Dehalococcoides</taxon>
    </lineage>
</organism>
<proteinExistence type="predicted"/>
<dbReference type="AlphaFoldDB" id="A0AB38Z7Y8"/>
<evidence type="ECO:0000313" key="2">
    <source>
        <dbReference type="Proteomes" id="UP001327986"/>
    </source>
</evidence>
<gene>
    <name evidence="1" type="ORF">VLL09_04755</name>
</gene>
<sequence length="51" mass="5744">MKKRKEYAEGEIITCPKCDSDDLDYSEAPGKGKCQSCGLEFEVKTVAIWNE</sequence>
<dbReference type="EMBL" id="CP141531">
    <property type="protein sequence ID" value="WRO06703.1"/>
    <property type="molecule type" value="Genomic_DNA"/>
</dbReference>
<reference evidence="1" key="1">
    <citation type="submission" date="2023-12" db="EMBL/GenBank/DDBJ databases">
        <title>Isolation of organohalide respiring bacteria Dehalococcoides mccartyi strain GPTCE1 in groundwater collected near a chemical plant in Suzhou, China.</title>
        <authorList>
            <person name="Liu G."/>
        </authorList>
    </citation>
    <scope>NUCLEOTIDE SEQUENCE</scope>
    <source>
        <strain evidence="1">GPTCE1</strain>
    </source>
</reference>